<dbReference type="Proteomes" id="UP001341840">
    <property type="component" value="Unassembled WGS sequence"/>
</dbReference>
<reference evidence="2 3" key="1">
    <citation type="journal article" date="2023" name="Plants (Basel)">
        <title>Bridging the Gap: Combining Genomics and Transcriptomics Approaches to Understand Stylosanthes scabra, an Orphan Legume from the Brazilian Caatinga.</title>
        <authorList>
            <person name="Ferreira-Neto J.R.C."/>
            <person name="da Silva M.D."/>
            <person name="Binneck E."/>
            <person name="de Melo N.F."/>
            <person name="da Silva R.H."/>
            <person name="de Melo A.L.T.M."/>
            <person name="Pandolfi V."/>
            <person name="Bustamante F.O."/>
            <person name="Brasileiro-Vidal A.C."/>
            <person name="Benko-Iseppon A.M."/>
        </authorList>
    </citation>
    <scope>NUCLEOTIDE SEQUENCE [LARGE SCALE GENOMIC DNA]</scope>
    <source>
        <tissue evidence="2">Leaves</tissue>
    </source>
</reference>
<name>A0ABU6TWD5_9FABA</name>
<evidence type="ECO:0000313" key="2">
    <source>
        <dbReference type="EMBL" id="MED6152772.1"/>
    </source>
</evidence>
<feature type="non-terminal residue" evidence="2">
    <location>
        <position position="73"/>
    </location>
</feature>
<proteinExistence type="predicted"/>
<feature type="compositionally biased region" description="Low complexity" evidence="1">
    <location>
        <begin position="15"/>
        <end position="25"/>
    </location>
</feature>
<dbReference type="EMBL" id="JASCZI010092782">
    <property type="protein sequence ID" value="MED6152772.1"/>
    <property type="molecule type" value="Genomic_DNA"/>
</dbReference>
<organism evidence="2 3">
    <name type="scientific">Stylosanthes scabra</name>
    <dbReference type="NCBI Taxonomy" id="79078"/>
    <lineage>
        <taxon>Eukaryota</taxon>
        <taxon>Viridiplantae</taxon>
        <taxon>Streptophyta</taxon>
        <taxon>Embryophyta</taxon>
        <taxon>Tracheophyta</taxon>
        <taxon>Spermatophyta</taxon>
        <taxon>Magnoliopsida</taxon>
        <taxon>eudicotyledons</taxon>
        <taxon>Gunneridae</taxon>
        <taxon>Pentapetalae</taxon>
        <taxon>rosids</taxon>
        <taxon>fabids</taxon>
        <taxon>Fabales</taxon>
        <taxon>Fabaceae</taxon>
        <taxon>Papilionoideae</taxon>
        <taxon>50 kb inversion clade</taxon>
        <taxon>dalbergioids sensu lato</taxon>
        <taxon>Dalbergieae</taxon>
        <taxon>Pterocarpus clade</taxon>
        <taxon>Stylosanthes</taxon>
    </lineage>
</organism>
<feature type="region of interest" description="Disordered" evidence="1">
    <location>
        <begin position="1"/>
        <end position="40"/>
    </location>
</feature>
<sequence>MPQADGGNHEEEDQQPLQQDQQPQQHGFPNFQPRYESQYHEDLQGIEEILSSMQFFQQTFYENIRNLKRITWK</sequence>
<keyword evidence="3" id="KW-1185">Reference proteome</keyword>
<accession>A0ABU6TWD5</accession>
<evidence type="ECO:0000256" key="1">
    <source>
        <dbReference type="SAM" id="MobiDB-lite"/>
    </source>
</evidence>
<protein>
    <submittedName>
        <fullName evidence="2">Uncharacterized protein</fullName>
    </submittedName>
</protein>
<gene>
    <name evidence="2" type="ORF">PIB30_095218</name>
</gene>
<comment type="caution">
    <text evidence="2">The sequence shown here is derived from an EMBL/GenBank/DDBJ whole genome shotgun (WGS) entry which is preliminary data.</text>
</comment>
<evidence type="ECO:0000313" key="3">
    <source>
        <dbReference type="Proteomes" id="UP001341840"/>
    </source>
</evidence>